<proteinExistence type="predicted"/>
<keyword evidence="2" id="KW-0732">Signal</keyword>
<evidence type="ECO:0000256" key="1">
    <source>
        <dbReference type="SAM" id="Coils"/>
    </source>
</evidence>
<dbReference type="RefSeq" id="WP_216055336.1">
    <property type="nucleotide sequence ID" value="NZ_JAWCUA010000003.1"/>
</dbReference>
<gene>
    <name evidence="3" type="primary">traF</name>
    <name evidence="3" type="ORF">RT723_04730</name>
</gene>
<reference evidence="3 4" key="1">
    <citation type="submission" date="2023-10" db="EMBL/GenBank/DDBJ databases">
        <title>Psychrosphaera aquimaarina strain SW33 isolated from seawater.</title>
        <authorList>
            <person name="Bayburt H."/>
            <person name="Kim J.M."/>
            <person name="Choi B.J."/>
            <person name="Jeon C.O."/>
        </authorList>
    </citation>
    <scope>NUCLEOTIDE SEQUENCE [LARGE SCALE GENOMIC DNA]</scope>
    <source>
        <strain evidence="3 4">KCTC 52743</strain>
    </source>
</reference>
<keyword evidence="4" id="KW-1185">Reference proteome</keyword>
<dbReference type="Pfam" id="PF13729">
    <property type="entry name" value="TraF_2"/>
    <property type="match status" value="1"/>
</dbReference>
<dbReference type="Proteomes" id="UP001257914">
    <property type="component" value="Unassembled WGS sequence"/>
</dbReference>
<evidence type="ECO:0000256" key="2">
    <source>
        <dbReference type="SAM" id="SignalP"/>
    </source>
</evidence>
<evidence type="ECO:0000313" key="4">
    <source>
        <dbReference type="Proteomes" id="UP001257914"/>
    </source>
</evidence>
<feature type="signal peptide" evidence="2">
    <location>
        <begin position="1"/>
        <end position="18"/>
    </location>
</feature>
<sequence length="438" mass="46676">MKLRLAILAAIISSSANAADSVSQPLGSSTTLGSATNVWSLSSSNNNPAAAFMMVGKGDKTRFGILTSLSGGYELGAVDEIQDKIEELDDKLDSIEDNLSDALDLQDDFNELLAELGENASLKIMAGGNIPLLPFIYKTDNYGAFTFSADVSTMGSGQVLSDNASLILNPLTAEFQLNTATSIYVKNFLDVKASIGYSNEFYSSDAGTFLAGARANFHQITLGKSVLALSALSGDEVDDAIQGEVEDNQNTTTAASFDLGFIWTATHYQLGVSVDNVNEPTFDYKSVGTNCSAIPSDAAHEVEQINCFAAASFASQGLINKDETHTLSQQTTVEASLFSENKSWNVSASYDVNSVNDALGDLYQWSSVSAQIHPDWWLISGLRGGYRKNMVGSELSYASVGATFLKGINFDVSYGLESVGDTDAPRSLYLSLGIETSF</sequence>
<evidence type="ECO:0000313" key="3">
    <source>
        <dbReference type="EMBL" id="MDU0112314.1"/>
    </source>
</evidence>
<protein>
    <submittedName>
        <fullName evidence="3">Conjugal transfer protein TraF</fullName>
    </submittedName>
</protein>
<comment type="caution">
    <text evidence="3">The sequence shown here is derived from an EMBL/GenBank/DDBJ whole genome shotgun (WGS) entry which is preliminary data.</text>
</comment>
<keyword evidence="1" id="KW-0175">Coiled coil</keyword>
<name>A0ABU3QY05_9GAMM</name>
<dbReference type="InterPro" id="IPR032811">
    <property type="entry name" value="Put_conjugal_transfer"/>
</dbReference>
<organism evidence="3 4">
    <name type="scientific">Psychrosphaera aquimarina</name>
    <dbReference type="NCBI Taxonomy" id="2044854"/>
    <lineage>
        <taxon>Bacteria</taxon>
        <taxon>Pseudomonadati</taxon>
        <taxon>Pseudomonadota</taxon>
        <taxon>Gammaproteobacteria</taxon>
        <taxon>Alteromonadales</taxon>
        <taxon>Pseudoalteromonadaceae</taxon>
        <taxon>Psychrosphaera</taxon>
    </lineage>
</organism>
<feature type="chain" id="PRO_5046629359" evidence="2">
    <location>
        <begin position="19"/>
        <end position="438"/>
    </location>
</feature>
<feature type="coiled-coil region" evidence="1">
    <location>
        <begin position="78"/>
        <end position="105"/>
    </location>
</feature>
<accession>A0ABU3QY05</accession>
<dbReference type="EMBL" id="JAWCUA010000003">
    <property type="protein sequence ID" value="MDU0112314.1"/>
    <property type="molecule type" value="Genomic_DNA"/>
</dbReference>